<evidence type="ECO:0000313" key="5">
    <source>
        <dbReference type="Proteomes" id="UP001652582"/>
    </source>
</evidence>
<dbReference type="AlphaFoldDB" id="A0A6J1NTH4"/>
<dbReference type="SUPFAM" id="SSF55797">
    <property type="entry name" value="PR-1-like"/>
    <property type="match status" value="1"/>
</dbReference>
<dbReference type="OrthoDB" id="414826at2759"/>
<dbReference type="InterPro" id="IPR018244">
    <property type="entry name" value="Allrgn_V5/Tpx1_CS"/>
</dbReference>
<gene>
    <name evidence="6" type="primary">LOC112055199</name>
</gene>
<dbReference type="InterPro" id="IPR035940">
    <property type="entry name" value="CAP_sf"/>
</dbReference>
<keyword evidence="2" id="KW-0964">Secreted</keyword>
<keyword evidence="3" id="KW-0732">Signal</keyword>
<feature type="signal peptide" evidence="3">
    <location>
        <begin position="1"/>
        <end position="17"/>
    </location>
</feature>
<dbReference type="GeneID" id="112055199"/>
<dbReference type="Proteomes" id="UP001652582">
    <property type="component" value="Chromosome 12"/>
</dbReference>
<dbReference type="InterPro" id="IPR002413">
    <property type="entry name" value="V5_allergen-like"/>
</dbReference>
<dbReference type="RefSeq" id="XP_023950980.1">
    <property type="nucleotide sequence ID" value="XM_024095212.2"/>
</dbReference>
<evidence type="ECO:0000256" key="3">
    <source>
        <dbReference type="SAM" id="SignalP"/>
    </source>
</evidence>
<dbReference type="SMART" id="SM00198">
    <property type="entry name" value="SCP"/>
    <property type="match status" value="1"/>
</dbReference>
<dbReference type="PRINTS" id="PR00837">
    <property type="entry name" value="V5TPXLIKE"/>
</dbReference>
<evidence type="ECO:0000259" key="4">
    <source>
        <dbReference type="SMART" id="SM00198"/>
    </source>
</evidence>
<dbReference type="Pfam" id="PF00188">
    <property type="entry name" value="CAP"/>
    <property type="match status" value="1"/>
</dbReference>
<accession>A0A6J1NTH4</accession>
<dbReference type="CDD" id="cd05380">
    <property type="entry name" value="CAP_euk"/>
    <property type="match status" value="1"/>
</dbReference>
<protein>
    <submittedName>
        <fullName evidence="6">Venom allergen 5 2</fullName>
    </submittedName>
</protein>
<dbReference type="PROSITE" id="PS01009">
    <property type="entry name" value="CRISP_1"/>
    <property type="match status" value="1"/>
</dbReference>
<proteinExistence type="predicted"/>
<feature type="domain" description="SCP" evidence="4">
    <location>
        <begin position="25"/>
        <end position="184"/>
    </location>
</feature>
<dbReference type="KEGG" id="bany:112055199"/>
<evidence type="ECO:0000256" key="2">
    <source>
        <dbReference type="ARBA" id="ARBA00022525"/>
    </source>
</evidence>
<dbReference type="PROSITE" id="PS01010">
    <property type="entry name" value="CRISP_2"/>
    <property type="match status" value="1"/>
</dbReference>
<sequence>MGVRVFVFLFLLHVTQSEVLDLTCDQIRAFVDGHNSRRLQLAKGQVPNQPAASEMGIMVWDNELAAKARNWSANYVFKHNPDRTVPSRRFGTGENLYYAGNSRKDWVLKVDSANEAWFNEYKDFKYGPLGAEHFKDPKKPVGHYTQMAWWNSVYLGCAVSTKLEKGMKAYYVVCNYGPSGNYMRQAPYKASGASNKLVCKGVGNCELLYGEICGPYT</sequence>
<evidence type="ECO:0000313" key="6">
    <source>
        <dbReference type="RefSeq" id="XP_023950980.1"/>
    </source>
</evidence>
<feature type="chain" id="PRO_5026766815" evidence="3">
    <location>
        <begin position="18"/>
        <end position="217"/>
    </location>
</feature>
<dbReference type="PANTHER" id="PTHR10334">
    <property type="entry name" value="CYSTEINE-RICH SECRETORY PROTEIN-RELATED"/>
    <property type="match status" value="1"/>
</dbReference>
<reference evidence="6" key="1">
    <citation type="submission" date="2025-08" db="UniProtKB">
        <authorList>
            <consortium name="RefSeq"/>
        </authorList>
    </citation>
    <scope>IDENTIFICATION</scope>
</reference>
<dbReference type="Gene3D" id="3.40.33.10">
    <property type="entry name" value="CAP"/>
    <property type="match status" value="1"/>
</dbReference>
<dbReference type="PRINTS" id="PR00838">
    <property type="entry name" value="V5ALLERGEN"/>
</dbReference>
<dbReference type="InterPro" id="IPR014044">
    <property type="entry name" value="CAP_dom"/>
</dbReference>
<evidence type="ECO:0000256" key="1">
    <source>
        <dbReference type="ARBA" id="ARBA00004613"/>
    </source>
</evidence>
<dbReference type="InterPro" id="IPR001283">
    <property type="entry name" value="CRISP-related"/>
</dbReference>
<dbReference type="GO" id="GO:0005576">
    <property type="term" value="C:extracellular region"/>
    <property type="evidence" value="ECO:0007669"/>
    <property type="project" value="UniProtKB-SubCell"/>
</dbReference>
<comment type="subcellular location">
    <subcellularLocation>
        <location evidence="1">Secreted</location>
    </subcellularLocation>
</comment>
<name>A0A6J1NTH4_BICAN</name>
<organism evidence="5 6">
    <name type="scientific">Bicyclus anynana</name>
    <name type="common">Squinting bush brown butterfly</name>
    <dbReference type="NCBI Taxonomy" id="110368"/>
    <lineage>
        <taxon>Eukaryota</taxon>
        <taxon>Metazoa</taxon>
        <taxon>Ecdysozoa</taxon>
        <taxon>Arthropoda</taxon>
        <taxon>Hexapoda</taxon>
        <taxon>Insecta</taxon>
        <taxon>Pterygota</taxon>
        <taxon>Neoptera</taxon>
        <taxon>Endopterygota</taxon>
        <taxon>Lepidoptera</taxon>
        <taxon>Glossata</taxon>
        <taxon>Ditrysia</taxon>
        <taxon>Papilionoidea</taxon>
        <taxon>Nymphalidae</taxon>
        <taxon>Satyrinae</taxon>
        <taxon>Satyrini</taxon>
        <taxon>Mycalesina</taxon>
        <taxon>Bicyclus</taxon>
    </lineage>
</organism>
<keyword evidence="5" id="KW-1185">Reference proteome</keyword>